<keyword evidence="7" id="KW-0597">Phosphoprotein</keyword>
<dbReference type="PROSITE" id="PS50930">
    <property type="entry name" value="HTH_LYTTR"/>
    <property type="match status" value="1"/>
</dbReference>
<dbReference type="SMART" id="SM00448">
    <property type="entry name" value="REC"/>
    <property type="match status" value="1"/>
</dbReference>
<dbReference type="RefSeq" id="WP_118004707.1">
    <property type="nucleotide sequence ID" value="NZ_QRXF01000029.1"/>
</dbReference>
<dbReference type="GO" id="GO:0003677">
    <property type="term" value="F:DNA binding"/>
    <property type="evidence" value="ECO:0007669"/>
    <property type="project" value="UniProtKB-KW"/>
</dbReference>
<evidence type="ECO:0000256" key="6">
    <source>
        <dbReference type="ARBA" id="ARBA00037164"/>
    </source>
</evidence>
<reference evidence="10 11" key="1">
    <citation type="submission" date="2018-08" db="EMBL/GenBank/DDBJ databases">
        <title>A genome reference for cultivated species of the human gut microbiota.</title>
        <authorList>
            <person name="Zou Y."/>
            <person name="Xue W."/>
            <person name="Luo G."/>
        </authorList>
    </citation>
    <scope>NUCLEOTIDE SEQUENCE [LARGE SCALE GENOMIC DNA]</scope>
    <source>
        <strain evidence="10 11">AF18-16LB</strain>
    </source>
</reference>
<dbReference type="SUPFAM" id="SSF52172">
    <property type="entry name" value="CheY-like"/>
    <property type="match status" value="1"/>
</dbReference>
<sequence>MMKKILVLEDNFVTLEYITSIIQEIDTRNTVFMCSNVREAYQYVLEKDIDLFIIDIILDTSRPGDSSGLNFVDAIRKIDRYAFMPVIFVTSLEDARLYTYEKLHCYSFIEKPFDRNKLKELIKQCLNFPSVEKKGKTMYFRKDGIILAADREDIAYVECVNHVLYIHTIHGDLLSIPYVTLKKFLSDVDSDGFIQCSRSVVVNTDYIHNVDITNRVIQLKKQVGTVEIGIMYKKELRERFK</sequence>
<dbReference type="AlphaFoldDB" id="A0A412Q137"/>
<evidence type="ECO:0000313" key="10">
    <source>
        <dbReference type="EMBL" id="RGT79272.1"/>
    </source>
</evidence>
<dbReference type="EMBL" id="QRXG01000029">
    <property type="protein sequence ID" value="RGT79272.1"/>
    <property type="molecule type" value="Genomic_DNA"/>
</dbReference>
<evidence type="ECO:0000259" key="8">
    <source>
        <dbReference type="PROSITE" id="PS50110"/>
    </source>
</evidence>
<evidence type="ECO:0000256" key="2">
    <source>
        <dbReference type="ARBA" id="ARBA00022490"/>
    </source>
</evidence>
<dbReference type="PANTHER" id="PTHR37299:SF3">
    <property type="entry name" value="STAGE 0 SPORULATION PROTEIN A HOMOLOG"/>
    <property type="match status" value="1"/>
</dbReference>
<feature type="domain" description="Response regulatory" evidence="8">
    <location>
        <begin position="4"/>
        <end position="126"/>
    </location>
</feature>
<dbReference type="InterPro" id="IPR001789">
    <property type="entry name" value="Sig_transdc_resp-reg_receiver"/>
</dbReference>
<dbReference type="SMART" id="SM00850">
    <property type="entry name" value="LytTR"/>
    <property type="match status" value="1"/>
</dbReference>
<name>A0A412Q137_9FIRM</name>
<proteinExistence type="predicted"/>
<gene>
    <name evidence="10" type="ORF">DWX06_13295</name>
</gene>
<dbReference type="Gene3D" id="2.40.50.1020">
    <property type="entry name" value="LytTr DNA-binding domain"/>
    <property type="match status" value="1"/>
</dbReference>
<evidence type="ECO:0000256" key="3">
    <source>
        <dbReference type="ARBA" id="ARBA00023012"/>
    </source>
</evidence>
<dbReference type="InterPro" id="IPR046947">
    <property type="entry name" value="LytR-like"/>
</dbReference>
<dbReference type="InterPro" id="IPR011006">
    <property type="entry name" value="CheY-like_superfamily"/>
</dbReference>
<dbReference type="PROSITE" id="PS50110">
    <property type="entry name" value="RESPONSE_REGULATORY"/>
    <property type="match status" value="1"/>
</dbReference>
<comment type="function">
    <text evidence="6">Required for high-level post-exponential phase expression of a series of secreted proteins.</text>
</comment>
<evidence type="ECO:0000256" key="4">
    <source>
        <dbReference type="ARBA" id="ARBA00023159"/>
    </source>
</evidence>
<evidence type="ECO:0000256" key="5">
    <source>
        <dbReference type="ARBA" id="ARBA00024867"/>
    </source>
</evidence>
<feature type="modified residue" description="4-aspartylphosphate" evidence="7">
    <location>
        <position position="55"/>
    </location>
</feature>
<keyword evidence="4" id="KW-0010">Activator</keyword>
<dbReference type="Pfam" id="PF00072">
    <property type="entry name" value="Response_reg"/>
    <property type="match status" value="1"/>
</dbReference>
<keyword evidence="3" id="KW-0902">Two-component regulatory system</keyword>
<evidence type="ECO:0000259" key="9">
    <source>
        <dbReference type="PROSITE" id="PS50930"/>
    </source>
</evidence>
<accession>A0A412Q137</accession>
<dbReference type="PANTHER" id="PTHR37299">
    <property type="entry name" value="TRANSCRIPTIONAL REGULATOR-RELATED"/>
    <property type="match status" value="1"/>
</dbReference>
<keyword evidence="10" id="KW-0238">DNA-binding</keyword>
<dbReference type="Proteomes" id="UP000284296">
    <property type="component" value="Unassembled WGS sequence"/>
</dbReference>
<organism evidence="10 11">
    <name type="scientific">Agathobacter rectalis</name>
    <dbReference type="NCBI Taxonomy" id="39491"/>
    <lineage>
        <taxon>Bacteria</taxon>
        <taxon>Bacillati</taxon>
        <taxon>Bacillota</taxon>
        <taxon>Clostridia</taxon>
        <taxon>Lachnospirales</taxon>
        <taxon>Lachnospiraceae</taxon>
        <taxon>Agathobacter</taxon>
    </lineage>
</organism>
<dbReference type="InterPro" id="IPR007492">
    <property type="entry name" value="LytTR_DNA-bd_dom"/>
</dbReference>
<comment type="caution">
    <text evidence="10">The sequence shown here is derived from an EMBL/GenBank/DDBJ whole genome shotgun (WGS) entry which is preliminary data.</text>
</comment>
<protein>
    <recommendedName>
        <fullName evidence="1">Stage 0 sporulation protein A homolog</fullName>
    </recommendedName>
</protein>
<dbReference type="Gene3D" id="3.40.50.2300">
    <property type="match status" value="1"/>
</dbReference>
<comment type="function">
    <text evidence="5">May play the central regulatory role in sporulation. It may be an element of the effector pathway responsible for the activation of sporulation genes in response to nutritional stress. Spo0A may act in concert with spo0H (a sigma factor) to control the expression of some genes that are critical to the sporulation process.</text>
</comment>
<feature type="domain" description="HTH LytTR-type" evidence="9">
    <location>
        <begin position="138"/>
        <end position="241"/>
    </location>
</feature>
<dbReference type="Pfam" id="PF04397">
    <property type="entry name" value="LytTR"/>
    <property type="match status" value="1"/>
</dbReference>
<evidence type="ECO:0000256" key="7">
    <source>
        <dbReference type="PROSITE-ProRule" id="PRU00169"/>
    </source>
</evidence>
<evidence type="ECO:0000313" key="11">
    <source>
        <dbReference type="Proteomes" id="UP000284296"/>
    </source>
</evidence>
<evidence type="ECO:0000256" key="1">
    <source>
        <dbReference type="ARBA" id="ARBA00018672"/>
    </source>
</evidence>
<dbReference type="GO" id="GO:0000156">
    <property type="term" value="F:phosphorelay response regulator activity"/>
    <property type="evidence" value="ECO:0007669"/>
    <property type="project" value="InterPro"/>
</dbReference>
<keyword evidence="2" id="KW-0963">Cytoplasm</keyword>